<dbReference type="NCBIfam" id="NF033524">
    <property type="entry name" value="lasso_PadeA_fam"/>
    <property type="match status" value="1"/>
</dbReference>
<proteinExistence type="predicted"/>
<name>A0A1H5VAS4_9FIRM</name>
<evidence type="ECO:0000313" key="2">
    <source>
        <dbReference type="Proteomes" id="UP000236726"/>
    </source>
</evidence>
<accession>A0A1H5VAS4</accession>
<dbReference type="Proteomes" id="UP000236726">
    <property type="component" value="Unassembled WGS sequence"/>
</dbReference>
<dbReference type="STRING" id="1410661.GCA_000702205_01969"/>
<protein>
    <submittedName>
        <fullName evidence="1">Uncharacterized protein</fullName>
    </submittedName>
</protein>
<dbReference type="EMBL" id="FNUL01000010">
    <property type="protein sequence ID" value="SEF84475.1"/>
    <property type="molecule type" value="Genomic_DNA"/>
</dbReference>
<dbReference type="InterPro" id="IPR049825">
    <property type="entry name" value="Lasso_PadeA-like"/>
</dbReference>
<sequence>MKTWTKPELEVLAIEETAQGKVIKPSFDAIRTDENGNLWASFPSGAEE</sequence>
<dbReference type="AlphaFoldDB" id="A0A1H5VAS4"/>
<reference evidence="1 2" key="1">
    <citation type="submission" date="2016-10" db="EMBL/GenBank/DDBJ databases">
        <authorList>
            <person name="de Groot N.N."/>
        </authorList>
    </citation>
    <scope>NUCLEOTIDE SEQUENCE [LARGE SCALE GENOMIC DNA]</scope>
    <source>
        <strain evidence="1 2">D15d</strain>
    </source>
</reference>
<dbReference type="RefSeq" id="WP_146058862.1">
    <property type="nucleotide sequence ID" value="NZ_FNUL01000010.1"/>
</dbReference>
<evidence type="ECO:0000313" key="1">
    <source>
        <dbReference type="EMBL" id="SEF84475.1"/>
    </source>
</evidence>
<gene>
    <name evidence="1" type="ORF">SAMN05216537_11079</name>
</gene>
<keyword evidence="2" id="KW-1185">Reference proteome</keyword>
<organism evidence="1 2">
    <name type="scientific">Lachnospira multipara</name>
    <dbReference type="NCBI Taxonomy" id="28051"/>
    <lineage>
        <taxon>Bacteria</taxon>
        <taxon>Bacillati</taxon>
        <taxon>Bacillota</taxon>
        <taxon>Clostridia</taxon>
        <taxon>Lachnospirales</taxon>
        <taxon>Lachnospiraceae</taxon>
        <taxon>Lachnospira</taxon>
    </lineage>
</organism>